<evidence type="ECO:0000256" key="5">
    <source>
        <dbReference type="SAM" id="MobiDB-lite"/>
    </source>
</evidence>
<dbReference type="PANTHER" id="PTHR13491">
    <property type="entry name" value="ZCCHC10 PROTEIN"/>
    <property type="match status" value="1"/>
</dbReference>
<keyword evidence="3" id="KW-0862">Zinc</keyword>
<dbReference type="InterPro" id="IPR034732">
    <property type="entry name" value="EPHD"/>
</dbReference>
<dbReference type="EMBL" id="CP056070">
    <property type="protein sequence ID" value="UKK01024.2"/>
    <property type="molecule type" value="Genomic_DNA"/>
</dbReference>
<feature type="region of interest" description="Disordered" evidence="5">
    <location>
        <begin position="1367"/>
        <end position="1396"/>
    </location>
</feature>
<reference evidence="8" key="1">
    <citation type="submission" date="2022-07" db="EMBL/GenBank/DDBJ databases">
        <title>Evaluation of T. orientalis genome assembly methods using nanopore sequencing and analysis of variation between genomes.</title>
        <authorList>
            <person name="Yam J."/>
            <person name="Micallef M.L."/>
            <person name="Liu M."/>
            <person name="Djordjevic S.P."/>
            <person name="Bogema D.R."/>
            <person name="Jenkins C."/>
        </authorList>
    </citation>
    <scope>NUCLEOTIDE SEQUENCE</scope>
    <source>
        <strain evidence="8">Goon Nure</strain>
    </source>
</reference>
<feature type="compositionally biased region" description="Basic and acidic residues" evidence="5">
    <location>
        <begin position="2268"/>
        <end position="2278"/>
    </location>
</feature>
<feature type="compositionally biased region" description="Polar residues" evidence="5">
    <location>
        <begin position="1229"/>
        <end position="1249"/>
    </location>
</feature>
<name>A0A976QUW4_THEOR</name>
<feature type="compositionally biased region" description="Polar residues" evidence="5">
    <location>
        <begin position="823"/>
        <end position="837"/>
    </location>
</feature>
<dbReference type="PROSITE" id="PS01359">
    <property type="entry name" value="ZF_PHD_1"/>
    <property type="match status" value="1"/>
</dbReference>
<gene>
    <name evidence="8" type="ORF">MACK_001837</name>
</gene>
<sequence length="2358" mass="268981">MSSEPQQSKDTSQEEERFWLDFDRQYFAPPHPSLLMCLKNHIWHSKHISSKIGSYFSSKKNVKKGAKRRHNLNLRSVKFPLRLLAYDKTNANDGIFKYFNAASSYNNDQMQTLLENDNVYKPLVSAKHDTNQRLPTIYSSPLPDAIHLTLYIPPTNPKAKSETNNTNSETVVKNHNDDESFNFVDAFGSVQLLENDEVPQIISGPNPTWFTKGRGRFKRGLELGPRYKKCDKLVKNPHGLLSDPVWQHFNTNYVSNTNTNFFSLPAPTSSSRKSDDDSEFVEGTDLLNYHSMCDLGSCRVDYSPLLFTFVASKKSLLCKRCLGFPRISCNLCKSISGNSTAMFSSQYISDERYHMVYNLVDLFKLRSTTNDTIQSYYLNPYRISSRDHQAYTITKEEESEGKEDEDEMQLVYNYVQTLESLNTVFSSLLDRIVNEYKPDTSRWHDIENKMLHHYIDLYNNKTLDNRYTYSVQRQSVDVLQLRLKVLKSSELPGTWTDRALCSICGTDDDWDDDPILFCDCCYIPMHFCCLGYKPGTLSDVKQKLMMNKFQRVNYFNYLINNPDKPAKKFKFDRMESFTDMDDDEWYCPVCNYLMEQLSFLDENLVMAIIRTVGGPKNLEQLKLLIQHNSGNPNENEAKDEQESESKPKRQKMDPTFKYNLPYILGFDYDNPLERVYISVHPTKAITSTTRACFAKESNSKAYGVPYSSNANSATVPENNPNHSTDTAMNLERVSMLNLYDYRNESISYNTNCVMDPRNFCKLLLSKKGLYFEHSFWTLLNKCNIPSIQEYLNYYSLEDLYLARLVQQDKLIQSVKHFGKKRTNSMNSKLSSRTLSVNSDKDYPQVKREQENHAKEPEPKKEDARYEYNSTINCKNPLKKLYVSINLRYLSNLPSSTVFSKAGPNSNANVMGKEFRKEDDDVDIVIKLPVCVFCGFDAYFPGGGPMKKTSNNGTWGHIKCALANDCTIEPEEINYSTFVPKIKALKCIFCNNYSTSSIQCSYGNCCKAFHVPCSSASPSCLFTWDTNGKPDVLCPVHSKGLAPTSLLRKLQLRLMNAKDGKDRDFREMGQEREQRKGKFGKYFVKNKFKEKEKEKNQEDSDKSKEKETVKNVMKGTRDVLDTVSINENLYLNHFLRPNYSNLTKLLEILLNEKVGSIFQSNLSSNYYYNDNLIRSTSPVSVNSSGLSSLSSVSSNVTSNSKSTNQDELSSNDDMYKVSDREDDDYVPSITPKSNNTSRHGSVTPTSIVNPNEYTNRDVDVAIGLDEAGEEILLPKNESMLKDASSILLGKEQLLNKHKGAVEGRCPLNNINANNCFWCCLGLDLSYHNRHVFDDKTPSSKAVLSILYNNNLHNVNMIKTIINSKYESTSESQKDDNNSANHPSKKLKKKEHSKEKEGLSDKLYEKELKIPWNILSSIIMDNVVDEKINIYIDNDLINNTKLIKKNDSVIPKLSSEALVRLFNTFEPDSTTYVIRTLFSLLKHIEFINGLDDLYGYNSIYYYSSSGMDSPRVLDSKTGLNIPNLNLSENFTGGKLNFGNLLGNTNNLSFSSLLGTANILGDVSYDTSNLTTDRSKIETDTALPVFKSETNLTETHTPSEKLELKEDCSDESKFSNVHSKMDAESRTSADFTNSSYSEMESSSSQFHSCSSSQNVDSEYVESDKNTPLGKANKDFDKGRPSGGKEKGIRSSRLKEKALNKEKDKNSLKDKSGKDKIENSSAKDKNGVMDVEEKSRDKSNCLESDRSSSSKDNDKSVSSKDSYKESLREVKTNGFNENEMNVQREADRFSSSSSRSSSSSSGRAGKASGKGKDKNATKDKPKGRAEDAKNGATSVDGKPEKSKADEEKAERDKENARQEIYKLLKEVNNVEIIKLDKALLPSSILRKYVENKKITICKVCLEFKYIENDIDINKRKRNIYNESYRKCKCCNVEVCNSCLTVARHDFENLTINTSLIIGDYIGEEVDDFYFLCVRCKDMSLNNSIPLLNCALCSRYDGLMLKVNPKHLSFIPCKTSLWNNYCYVHLICLEWLFWSKNINNNMRKVNRSQFEQNCNYCGLLTGATVTCSNSACYSKFHPSCAAFLGCKIDVGKKSENIVGAKRALCLRHTLISICRTSGAERKFMVAPCYLYEVLVNNHYFATFFKAVYLSPNCINNKPKLTSRFKLKKRSKSLDYKANISMMKMASYINYGLITNKNPQFYEMNITESVARNRLIQGMNYVFYQQTPNTTNLFTNKDTDPRDCNMREIKNIINLVRNGILKPIQGSKRGRKPKSLDGSDSDKRHKMSMEDILKYGHRGVLENGEYYCPICFSIYFENSPGLPGDDLHWIGCDKCERWFHFVCAGVWVDYRDKDSWYCYHCDTS</sequence>
<dbReference type="GO" id="GO:0008270">
    <property type="term" value="F:zinc ion binding"/>
    <property type="evidence" value="ECO:0007669"/>
    <property type="project" value="UniProtKB-KW"/>
</dbReference>
<evidence type="ECO:0000256" key="3">
    <source>
        <dbReference type="ARBA" id="ARBA00022833"/>
    </source>
</evidence>
<dbReference type="InterPro" id="IPR011011">
    <property type="entry name" value="Znf_FYVE_PHD"/>
</dbReference>
<evidence type="ECO:0008006" key="10">
    <source>
        <dbReference type="Google" id="ProtNLM"/>
    </source>
</evidence>
<feature type="compositionally biased region" description="Basic and acidic residues" evidence="5">
    <location>
        <begin position="635"/>
        <end position="653"/>
    </location>
</feature>
<dbReference type="PROSITE" id="PS51805">
    <property type="entry name" value="EPHD"/>
    <property type="match status" value="1"/>
</dbReference>
<feature type="compositionally biased region" description="Basic and acidic residues" evidence="5">
    <location>
        <begin position="1668"/>
        <end position="1767"/>
    </location>
</feature>
<feature type="region of interest" description="Disordered" evidence="5">
    <location>
        <begin position="2258"/>
        <end position="2278"/>
    </location>
</feature>
<dbReference type="PANTHER" id="PTHR13491:SF0">
    <property type="entry name" value="ZINC FINGER CCHC DOMAIN-CONTAINING PROTEIN 10"/>
    <property type="match status" value="1"/>
</dbReference>
<accession>A0A976QUW4</accession>
<dbReference type="SMART" id="SM00249">
    <property type="entry name" value="PHD"/>
    <property type="match status" value="5"/>
</dbReference>
<dbReference type="InterPro" id="IPR001841">
    <property type="entry name" value="Znf_RING"/>
</dbReference>
<evidence type="ECO:0000313" key="9">
    <source>
        <dbReference type="Proteomes" id="UP000244811"/>
    </source>
</evidence>
<feature type="region of interest" description="Disordered" evidence="5">
    <location>
        <begin position="1089"/>
        <end position="1109"/>
    </location>
</feature>
<proteinExistence type="predicted"/>
<dbReference type="Pfam" id="PF13771">
    <property type="entry name" value="zf-HC5HC2H"/>
    <property type="match status" value="1"/>
</dbReference>
<feature type="compositionally biased region" description="Low complexity" evidence="5">
    <location>
        <begin position="1183"/>
        <end position="1202"/>
    </location>
</feature>
<dbReference type="InterPro" id="IPR013083">
    <property type="entry name" value="Znf_RING/FYVE/PHD"/>
</dbReference>
<dbReference type="InterPro" id="IPR001965">
    <property type="entry name" value="Znf_PHD"/>
</dbReference>
<protein>
    <recommendedName>
        <fullName evidence="10">PHD-type domain-containing protein</fullName>
    </recommendedName>
</protein>
<feature type="region of interest" description="Disordered" evidence="5">
    <location>
        <begin position="1585"/>
        <end position="1851"/>
    </location>
</feature>
<feature type="domain" description="PHD-type" evidence="7">
    <location>
        <begin position="927"/>
        <end position="1037"/>
    </location>
</feature>
<evidence type="ECO:0000256" key="1">
    <source>
        <dbReference type="ARBA" id="ARBA00022723"/>
    </source>
</evidence>
<dbReference type="SMART" id="SM00184">
    <property type="entry name" value="RING"/>
    <property type="match status" value="3"/>
</dbReference>
<keyword evidence="1" id="KW-0479">Metal-binding</keyword>
<feature type="compositionally biased region" description="Low complexity" evidence="5">
    <location>
        <begin position="1786"/>
        <end position="1803"/>
    </location>
</feature>
<dbReference type="Proteomes" id="UP000244811">
    <property type="component" value="Chromosome 3"/>
</dbReference>
<feature type="compositionally biased region" description="Basic and acidic residues" evidence="5">
    <location>
        <begin position="1833"/>
        <end position="1851"/>
    </location>
</feature>
<dbReference type="SUPFAM" id="SSF57903">
    <property type="entry name" value="FYVE/PHD zinc finger"/>
    <property type="match status" value="2"/>
</dbReference>
<dbReference type="InterPro" id="IPR019786">
    <property type="entry name" value="Zinc_finger_PHD-type_CS"/>
</dbReference>
<evidence type="ECO:0000256" key="2">
    <source>
        <dbReference type="ARBA" id="ARBA00022771"/>
    </source>
</evidence>
<dbReference type="PROSITE" id="PS50016">
    <property type="entry name" value="ZF_PHD_2"/>
    <property type="match status" value="1"/>
</dbReference>
<evidence type="ECO:0000256" key="4">
    <source>
        <dbReference type="PROSITE-ProRule" id="PRU00146"/>
    </source>
</evidence>
<dbReference type="CDD" id="cd15522">
    <property type="entry name" value="PHD_TAF3"/>
    <property type="match status" value="1"/>
</dbReference>
<dbReference type="Pfam" id="PF13832">
    <property type="entry name" value="zf-HC5HC2H_2"/>
    <property type="match status" value="1"/>
</dbReference>
<dbReference type="CDD" id="cd15571">
    <property type="entry name" value="ePHD"/>
    <property type="match status" value="2"/>
</dbReference>
<dbReference type="Gene3D" id="3.30.40.10">
    <property type="entry name" value="Zinc/RING finger domain, C3HC4 (zinc finger)"/>
    <property type="match status" value="4"/>
</dbReference>
<feature type="region of interest" description="Disordered" evidence="5">
    <location>
        <begin position="627"/>
        <end position="653"/>
    </location>
</feature>
<feature type="compositionally biased region" description="Low complexity" evidence="5">
    <location>
        <begin position="1631"/>
        <end position="1649"/>
    </location>
</feature>
<evidence type="ECO:0000259" key="6">
    <source>
        <dbReference type="PROSITE" id="PS50016"/>
    </source>
</evidence>
<evidence type="ECO:0000313" key="8">
    <source>
        <dbReference type="EMBL" id="UKK01024.2"/>
    </source>
</evidence>
<organism evidence="8 9">
    <name type="scientific">Theileria orientalis</name>
    <dbReference type="NCBI Taxonomy" id="68886"/>
    <lineage>
        <taxon>Eukaryota</taxon>
        <taxon>Sar</taxon>
        <taxon>Alveolata</taxon>
        <taxon>Apicomplexa</taxon>
        <taxon>Aconoidasida</taxon>
        <taxon>Piroplasmida</taxon>
        <taxon>Theileriidae</taxon>
        <taxon>Theileria</taxon>
    </lineage>
</organism>
<evidence type="ECO:0000259" key="7">
    <source>
        <dbReference type="PROSITE" id="PS51805"/>
    </source>
</evidence>
<feature type="compositionally biased region" description="Basic and acidic residues" evidence="5">
    <location>
        <begin position="1806"/>
        <end position="1825"/>
    </location>
</feature>
<feature type="region of interest" description="Disordered" evidence="5">
    <location>
        <begin position="1183"/>
        <end position="1249"/>
    </location>
</feature>
<feature type="compositionally biased region" description="Basic and acidic residues" evidence="5">
    <location>
        <begin position="1594"/>
        <end position="1624"/>
    </location>
</feature>
<dbReference type="InterPro" id="IPR039715">
    <property type="entry name" value="ZCCHC10"/>
</dbReference>
<dbReference type="InterPro" id="IPR019787">
    <property type="entry name" value="Znf_PHD-finger"/>
</dbReference>
<keyword evidence="2 4" id="KW-0863">Zinc-finger</keyword>
<feature type="compositionally biased region" description="Basic and acidic residues" evidence="5">
    <location>
        <begin position="838"/>
        <end position="863"/>
    </location>
</feature>
<feature type="region of interest" description="Disordered" evidence="5">
    <location>
        <begin position="822"/>
        <end position="863"/>
    </location>
</feature>
<feature type="domain" description="PHD-type" evidence="6">
    <location>
        <begin position="2299"/>
        <end position="2358"/>
    </location>
</feature>